<dbReference type="CDD" id="cd00063">
    <property type="entry name" value="FN3"/>
    <property type="match status" value="3"/>
</dbReference>
<dbReference type="PANTHER" id="PTHR46708:SF11">
    <property type="entry name" value="RECEPTOR-TYPE TYROSINE-PROTEIN PHOSPHATASE ETA-LIKE"/>
    <property type="match status" value="1"/>
</dbReference>
<dbReference type="SUPFAM" id="SSF52540">
    <property type="entry name" value="P-loop containing nucleoside triphosphate hydrolases"/>
    <property type="match status" value="1"/>
</dbReference>
<name>A0A8S3U6Q5_MYTED</name>
<organism evidence="3 4">
    <name type="scientific">Mytilus edulis</name>
    <name type="common">Blue mussel</name>
    <dbReference type="NCBI Taxonomy" id="6550"/>
    <lineage>
        <taxon>Eukaryota</taxon>
        <taxon>Metazoa</taxon>
        <taxon>Spiralia</taxon>
        <taxon>Lophotrochozoa</taxon>
        <taxon>Mollusca</taxon>
        <taxon>Bivalvia</taxon>
        <taxon>Autobranchia</taxon>
        <taxon>Pteriomorphia</taxon>
        <taxon>Mytilida</taxon>
        <taxon>Mytiloidea</taxon>
        <taxon>Mytilidae</taxon>
        <taxon>Mytilinae</taxon>
        <taxon>Mytilus</taxon>
    </lineage>
</organism>
<reference evidence="3" key="1">
    <citation type="submission" date="2021-03" db="EMBL/GenBank/DDBJ databases">
        <authorList>
            <person name="Bekaert M."/>
        </authorList>
    </citation>
    <scope>NUCLEOTIDE SEQUENCE</scope>
</reference>
<feature type="domain" description="Fibronectin type-III" evidence="2">
    <location>
        <begin position="160"/>
        <end position="259"/>
    </location>
</feature>
<evidence type="ECO:0000256" key="1">
    <source>
        <dbReference type="ARBA" id="ARBA00022737"/>
    </source>
</evidence>
<dbReference type="Pfam" id="PF00041">
    <property type="entry name" value="fn3"/>
    <property type="match status" value="3"/>
</dbReference>
<dbReference type="PROSITE" id="PS50853">
    <property type="entry name" value="FN3"/>
    <property type="match status" value="2"/>
</dbReference>
<dbReference type="AlphaFoldDB" id="A0A8S3U6Q5"/>
<dbReference type="Proteomes" id="UP000683360">
    <property type="component" value="Unassembled WGS sequence"/>
</dbReference>
<gene>
    <name evidence="3" type="ORF">MEDL_50275</name>
</gene>
<dbReference type="EMBL" id="CAJPWZ010002408">
    <property type="protein sequence ID" value="CAG2237839.1"/>
    <property type="molecule type" value="Genomic_DNA"/>
</dbReference>
<comment type="caution">
    <text evidence="3">The sequence shown here is derived from an EMBL/GenBank/DDBJ whole genome shotgun (WGS) entry which is preliminary data.</text>
</comment>
<keyword evidence="4" id="KW-1185">Reference proteome</keyword>
<accession>A0A8S3U6Q5</accession>
<sequence>MIRTSAGRINLIIDIKHLKNGFSRNCLLKNIKTNEDGCHVYTLQELLPETLYELRLCSLDYQQDCSQYTESKLPKTLQIAPKNLDIIERTESSLTIKWDKDDSDKRRAYKLNYRHKTSEKWIVKELSTENIKTNEDGCHVYKLNELLPETLYELRICSLAPKNLDIIERTESSLTIKWDKDDSDKHRAYKLDYRHKTSEKWIVEELSTENIKTNEDGCHVYKLNELLPETLYELRICSLDNQQDCSQYTEPKLRKTLQIAPKNFDILEHESTDSSIAIKWDKDDSDKHRAYKLDYRHKNIRKWIVKELSTENIKTNKDGCHVYTLQELLPETLYELRICSLDNQQICSQYTEPKVQQTLQIALPKAINQLPEEDKIRYINIVKGKATEKRYFVRIMLVGKGGVGKSCLLKRLLNETIDGVTSTDGVDIVVRRCKINIDDGKWTIDKGMYIC</sequence>
<dbReference type="SMART" id="SM00060">
    <property type="entry name" value="FN3"/>
    <property type="match status" value="3"/>
</dbReference>
<dbReference type="Gene3D" id="2.60.40.10">
    <property type="entry name" value="Immunoglobulins"/>
    <property type="match status" value="3"/>
</dbReference>
<protein>
    <submittedName>
        <fullName evidence="3">COL12A</fullName>
    </submittedName>
</protein>
<dbReference type="InterPro" id="IPR036116">
    <property type="entry name" value="FN3_sf"/>
</dbReference>
<keyword evidence="1" id="KW-0677">Repeat</keyword>
<dbReference type="InterPro" id="IPR050991">
    <property type="entry name" value="ECM_Regulatory_Proteins"/>
</dbReference>
<dbReference type="InterPro" id="IPR013783">
    <property type="entry name" value="Ig-like_fold"/>
</dbReference>
<dbReference type="SUPFAM" id="SSF49265">
    <property type="entry name" value="Fibronectin type III"/>
    <property type="match status" value="2"/>
</dbReference>
<evidence type="ECO:0000313" key="4">
    <source>
        <dbReference type="Proteomes" id="UP000683360"/>
    </source>
</evidence>
<evidence type="ECO:0000259" key="2">
    <source>
        <dbReference type="PROSITE" id="PS50853"/>
    </source>
</evidence>
<dbReference type="InterPro" id="IPR003961">
    <property type="entry name" value="FN3_dom"/>
</dbReference>
<dbReference type="InterPro" id="IPR027417">
    <property type="entry name" value="P-loop_NTPase"/>
</dbReference>
<dbReference type="PANTHER" id="PTHR46708">
    <property type="entry name" value="TENASCIN"/>
    <property type="match status" value="1"/>
</dbReference>
<evidence type="ECO:0000313" key="3">
    <source>
        <dbReference type="EMBL" id="CAG2237839.1"/>
    </source>
</evidence>
<dbReference type="Gene3D" id="3.40.50.300">
    <property type="entry name" value="P-loop containing nucleotide triphosphate hydrolases"/>
    <property type="match status" value="1"/>
</dbReference>
<dbReference type="OrthoDB" id="10252328at2759"/>
<feature type="domain" description="Fibronectin type-III" evidence="2">
    <location>
        <begin position="260"/>
        <end position="361"/>
    </location>
</feature>
<proteinExistence type="predicted"/>